<evidence type="ECO:0000313" key="2">
    <source>
        <dbReference type="Proteomes" id="UP000241507"/>
    </source>
</evidence>
<gene>
    <name evidence="1" type="ORF">C7S20_00155</name>
</gene>
<dbReference type="AlphaFoldDB" id="A0A2R3Z0M6"/>
<dbReference type="Proteomes" id="UP000241507">
    <property type="component" value="Chromosome"/>
</dbReference>
<dbReference type="KEGG" id="grs:C7S20_00155"/>
<protein>
    <submittedName>
        <fullName evidence="1">Uncharacterized protein</fullName>
    </submittedName>
</protein>
<organism evidence="1 2">
    <name type="scientific">Christiangramia fulva</name>
    <dbReference type="NCBI Taxonomy" id="2126553"/>
    <lineage>
        <taxon>Bacteria</taxon>
        <taxon>Pseudomonadati</taxon>
        <taxon>Bacteroidota</taxon>
        <taxon>Flavobacteriia</taxon>
        <taxon>Flavobacteriales</taxon>
        <taxon>Flavobacteriaceae</taxon>
        <taxon>Christiangramia</taxon>
    </lineage>
</organism>
<sequence length="65" mass="7578">MWVKPRDPGEAIFSIASPRVFFHGFLAFSPKNSLKKASFSLLRFFWTSKRNEGSQTPVYFIKIKH</sequence>
<accession>A0A2R3Z0M6</accession>
<proteinExistence type="predicted"/>
<reference evidence="2" key="1">
    <citation type="submission" date="2018-03" db="EMBL/GenBank/DDBJ databases">
        <title>Gramella fulva sp. nov., isolated from a dry surface of tidal flat.</title>
        <authorList>
            <person name="Hwang S.H."/>
            <person name="Hwang W.M."/>
            <person name="Kang K."/>
            <person name="Ahn T.-Y."/>
        </authorList>
    </citation>
    <scope>NUCLEOTIDE SEQUENCE [LARGE SCALE GENOMIC DNA]</scope>
    <source>
        <strain evidence="2">SH35</strain>
    </source>
</reference>
<dbReference type="EMBL" id="CP028136">
    <property type="protein sequence ID" value="AVR43809.1"/>
    <property type="molecule type" value="Genomic_DNA"/>
</dbReference>
<keyword evidence="2" id="KW-1185">Reference proteome</keyword>
<evidence type="ECO:0000313" key="1">
    <source>
        <dbReference type="EMBL" id="AVR43809.1"/>
    </source>
</evidence>
<name>A0A2R3Z0M6_9FLAO</name>